<evidence type="ECO:0000313" key="3">
    <source>
        <dbReference type="Proteomes" id="UP000198925"/>
    </source>
</evidence>
<dbReference type="InterPro" id="IPR028098">
    <property type="entry name" value="Glyco_trans_4-like_N"/>
</dbReference>
<dbReference type="EMBL" id="FMZX01000017">
    <property type="protein sequence ID" value="SDE05944.1"/>
    <property type="molecule type" value="Genomic_DNA"/>
</dbReference>
<dbReference type="STRING" id="938405.SAMN02927895_04821"/>
<keyword evidence="3" id="KW-1185">Reference proteome</keyword>
<evidence type="ECO:0000313" key="2">
    <source>
        <dbReference type="EMBL" id="SDE05944.1"/>
    </source>
</evidence>
<proteinExistence type="predicted"/>
<dbReference type="Gene3D" id="3.40.50.2000">
    <property type="entry name" value="Glycogen Phosphorylase B"/>
    <property type="match status" value="2"/>
</dbReference>
<organism evidence="2 3">
    <name type="scientific">Belnapia rosea</name>
    <dbReference type="NCBI Taxonomy" id="938405"/>
    <lineage>
        <taxon>Bacteria</taxon>
        <taxon>Pseudomonadati</taxon>
        <taxon>Pseudomonadota</taxon>
        <taxon>Alphaproteobacteria</taxon>
        <taxon>Acetobacterales</taxon>
        <taxon>Roseomonadaceae</taxon>
        <taxon>Belnapia</taxon>
    </lineage>
</organism>
<dbReference type="RefSeq" id="WP_090664604.1">
    <property type="nucleotide sequence ID" value="NZ_FMZX01000017.1"/>
</dbReference>
<reference evidence="2 3" key="1">
    <citation type="submission" date="2016-10" db="EMBL/GenBank/DDBJ databases">
        <authorList>
            <person name="de Groot N.N."/>
        </authorList>
    </citation>
    <scope>NUCLEOTIDE SEQUENCE [LARGE SCALE GENOMIC DNA]</scope>
    <source>
        <strain evidence="2 3">CPCC 100156</strain>
    </source>
</reference>
<dbReference type="CDD" id="cd03823">
    <property type="entry name" value="GT4_ExpE7-like"/>
    <property type="match status" value="1"/>
</dbReference>
<dbReference type="SUPFAM" id="SSF53756">
    <property type="entry name" value="UDP-Glycosyltransferase/glycogen phosphorylase"/>
    <property type="match status" value="1"/>
</dbReference>
<dbReference type="Pfam" id="PF13692">
    <property type="entry name" value="Glyco_trans_1_4"/>
    <property type="match status" value="1"/>
</dbReference>
<dbReference type="Proteomes" id="UP000198925">
    <property type="component" value="Unassembled WGS sequence"/>
</dbReference>
<keyword evidence="2" id="KW-0808">Transferase</keyword>
<dbReference type="Pfam" id="PF13439">
    <property type="entry name" value="Glyco_transf_4"/>
    <property type="match status" value="1"/>
</dbReference>
<dbReference type="AlphaFoldDB" id="A0A1G6ZT39"/>
<feature type="domain" description="Glycosyltransferase subfamily 4-like N-terminal" evidence="1">
    <location>
        <begin position="16"/>
        <end position="217"/>
    </location>
</feature>
<gene>
    <name evidence="2" type="ORF">SAMN04487779_101792</name>
</gene>
<dbReference type="InterPro" id="IPR050194">
    <property type="entry name" value="Glycosyltransferase_grp1"/>
</dbReference>
<accession>A0A1G6ZT39</accession>
<sequence>MRVLFLCHNHPTIQAGGTEVFARNLFRKLRDQHGVEGLFLAAVTSTHREMLPGTVVQAVGEATDEMLLWLDRFDRFFLSQPDTYGLATLAPLIEALAPDVVHVHHMLQVGAETIDLIRRLAPRARFIFTAHDFFPICPQEGQLLTTDGRLCHGPTLDGCLRCFPDRGATDLVMRQLEMRDVLGDFDHILVPSEFARGRYVASGWPAERFSVMPNGVPERPPAPHRIAADGRRDRFGFFGHVNRFKGSLMLLQASHQLSEAGLAHRVTLHGGAAYQSDAFMAEFNAALAGAPAATYRGAYTAEELAGLMEQVDWVVIPSIWWENAPLVVQEAFRHRRPVICSGIGGTAEMVRDGVDGLHAPVKDPAGLAEVMRRAIETEGLWSRLVAGIRPPVSLAEAACRHLKLYKAALADATV</sequence>
<name>A0A1G6ZT39_9PROT</name>
<dbReference type="PANTHER" id="PTHR45947:SF13">
    <property type="entry name" value="TRANSFERASE"/>
    <property type="match status" value="1"/>
</dbReference>
<evidence type="ECO:0000259" key="1">
    <source>
        <dbReference type="Pfam" id="PF13439"/>
    </source>
</evidence>
<protein>
    <submittedName>
        <fullName evidence="2">Glycosyltransferase involved in cell wall bisynthesis</fullName>
    </submittedName>
</protein>
<dbReference type="GO" id="GO:0016757">
    <property type="term" value="F:glycosyltransferase activity"/>
    <property type="evidence" value="ECO:0007669"/>
    <property type="project" value="TreeGrafter"/>
</dbReference>
<dbReference type="PANTHER" id="PTHR45947">
    <property type="entry name" value="SULFOQUINOVOSYL TRANSFERASE SQD2"/>
    <property type="match status" value="1"/>
</dbReference>